<dbReference type="HOGENOM" id="CLU_1961874_0_0_1"/>
<dbReference type="GO" id="GO:0031145">
    <property type="term" value="P:anaphase-promoting complex-dependent catabolic process"/>
    <property type="evidence" value="ECO:0007669"/>
    <property type="project" value="InterPro"/>
</dbReference>
<dbReference type="eggNOG" id="ENOG502T6TM">
    <property type="taxonomic scope" value="Eukaryota"/>
</dbReference>
<protein>
    <submittedName>
        <fullName evidence="4">Uncharacterized protein</fullName>
    </submittedName>
</protein>
<reference evidence="4" key="1">
    <citation type="submission" date="2025-08" db="UniProtKB">
        <authorList>
            <consortium name="RefSeq"/>
        </authorList>
    </citation>
    <scope>IDENTIFICATION</scope>
    <source>
        <strain evidence="4">MV-25-SWS-2005</strain>
        <tissue evidence="4">Whole body</tissue>
    </source>
</reference>
<dbReference type="GeneID" id="4815663"/>
<sequence>MLKRDLQSITLKLSDLKEYDAKRLENKFKNQRPRHSVETITGDDASTSGTATSSFTAGTCTETPSSGTPTGSTTPTLATQEDLADRSPRPTSVAATATTATTNSGSTDDDISVAAVADDNDTIDDFSDDNWVDLDADTNDADEEGARGGA</sequence>
<organism evidence="3 4">
    <name type="scientific">Drosophila pseudoobscura pseudoobscura</name>
    <name type="common">Fruit fly</name>
    <dbReference type="NCBI Taxonomy" id="46245"/>
    <lineage>
        <taxon>Eukaryota</taxon>
        <taxon>Metazoa</taxon>
        <taxon>Ecdysozoa</taxon>
        <taxon>Arthropoda</taxon>
        <taxon>Hexapoda</taxon>
        <taxon>Insecta</taxon>
        <taxon>Pterygota</taxon>
        <taxon>Neoptera</taxon>
        <taxon>Endopterygota</taxon>
        <taxon>Diptera</taxon>
        <taxon>Brachycera</taxon>
        <taxon>Muscomorpha</taxon>
        <taxon>Ephydroidea</taxon>
        <taxon>Drosophilidae</taxon>
        <taxon>Drosophila</taxon>
        <taxon>Sophophora</taxon>
    </lineage>
</organism>
<dbReference type="OMA" id="VTQRQME"/>
<proteinExistence type="predicted"/>
<dbReference type="FunCoup" id="Q29JL6">
    <property type="interactions" value="44"/>
</dbReference>
<gene>
    <name evidence="4" type="primary">LOC4815663</name>
</gene>
<keyword evidence="1" id="KW-0833">Ubl conjugation pathway</keyword>
<accession>A0A6I8UGX9</accession>
<dbReference type="Proteomes" id="UP000001819">
    <property type="component" value="Chromosome X"/>
</dbReference>
<dbReference type="KEGG" id="dpo:4815663"/>
<dbReference type="AlphaFoldDB" id="Q29JL6"/>
<feature type="compositionally biased region" description="Low complexity" evidence="2">
    <location>
        <begin position="42"/>
        <end position="76"/>
    </location>
</feature>
<evidence type="ECO:0000256" key="2">
    <source>
        <dbReference type="SAM" id="MobiDB-lite"/>
    </source>
</evidence>
<dbReference type="Bgee" id="FBgn0077474">
    <property type="expression patterns" value="Expressed in female reproductive system and 1 other cell type or tissue"/>
</dbReference>
<dbReference type="SMR" id="Q29JL6"/>
<dbReference type="RefSeq" id="XP_001355228.1">
    <property type="nucleotide sequence ID" value="XM_001355192.3"/>
</dbReference>
<name>Q29JL6_DROPS</name>
<evidence type="ECO:0000313" key="4">
    <source>
        <dbReference type="RefSeq" id="XP_001355228.1"/>
    </source>
</evidence>
<keyword evidence="3" id="KW-1185">Reference proteome</keyword>
<dbReference type="InterPro" id="IPR018860">
    <property type="entry name" value="APC_suCDC26"/>
</dbReference>
<feature type="compositionally biased region" description="Acidic residues" evidence="2">
    <location>
        <begin position="118"/>
        <end position="143"/>
    </location>
</feature>
<dbReference type="InParanoid" id="Q29JL6"/>
<dbReference type="ExpressionAtlas" id="Q29JL6">
    <property type="expression patterns" value="baseline"/>
</dbReference>
<dbReference type="Pfam" id="PF10471">
    <property type="entry name" value="ANAPC_CDC26"/>
    <property type="match status" value="1"/>
</dbReference>
<evidence type="ECO:0000313" key="3">
    <source>
        <dbReference type="Proteomes" id="UP000001819"/>
    </source>
</evidence>
<evidence type="ECO:0000256" key="1">
    <source>
        <dbReference type="ARBA" id="ARBA00022786"/>
    </source>
</evidence>
<feature type="region of interest" description="Disordered" evidence="2">
    <location>
        <begin position="27"/>
        <end position="150"/>
    </location>
</feature>
<dbReference type="GO" id="GO:0005680">
    <property type="term" value="C:anaphase-promoting complex"/>
    <property type="evidence" value="ECO:0007669"/>
    <property type="project" value="InterPro"/>
</dbReference>
<accession>Q29JL6</accession>